<dbReference type="Pfam" id="PF00076">
    <property type="entry name" value="RRM_1"/>
    <property type="match status" value="2"/>
</dbReference>
<evidence type="ECO:0000256" key="6">
    <source>
        <dbReference type="SAM" id="MobiDB-lite"/>
    </source>
</evidence>
<proteinExistence type="predicted"/>
<dbReference type="Proteomes" id="UP000784294">
    <property type="component" value="Unassembled WGS sequence"/>
</dbReference>
<protein>
    <recommendedName>
        <fullName evidence="7">RRM domain-containing protein</fullName>
    </recommendedName>
</protein>
<comment type="caution">
    <text evidence="8">The sequence shown here is derived from an EMBL/GenBank/DDBJ whole genome shotgun (WGS) entry which is preliminary data.</text>
</comment>
<dbReference type="FunFam" id="3.30.70.330:FF:000026">
    <property type="entry name" value="APOBEC1 complementation factor isoform X1"/>
    <property type="match status" value="1"/>
</dbReference>
<keyword evidence="9" id="KW-1185">Reference proteome</keyword>
<dbReference type="Gene3D" id="3.30.70.330">
    <property type="match status" value="2"/>
</dbReference>
<evidence type="ECO:0000313" key="9">
    <source>
        <dbReference type="Proteomes" id="UP000784294"/>
    </source>
</evidence>
<dbReference type="PROSITE" id="PS50102">
    <property type="entry name" value="RRM"/>
    <property type="match status" value="2"/>
</dbReference>
<evidence type="ECO:0000256" key="1">
    <source>
        <dbReference type="ARBA" id="ARBA00004496"/>
    </source>
</evidence>
<name>A0A448XKD5_9PLAT</name>
<dbReference type="InterPro" id="IPR012677">
    <property type="entry name" value="Nucleotide-bd_a/b_plait_sf"/>
</dbReference>
<accession>A0A448XKD5</accession>
<feature type="region of interest" description="Disordered" evidence="6">
    <location>
        <begin position="265"/>
        <end position="287"/>
    </location>
</feature>
<dbReference type="PANTHER" id="PTHR21245">
    <property type="entry name" value="HETEROGENEOUS NUCLEAR RIBONUCLEOPROTEIN"/>
    <property type="match status" value="1"/>
</dbReference>
<dbReference type="SMART" id="SM00360">
    <property type="entry name" value="RRM"/>
    <property type="match status" value="2"/>
</dbReference>
<evidence type="ECO:0000256" key="4">
    <source>
        <dbReference type="ARBA" id="ARBA00022884"/>
    </source>
</evidence>
<evidence type="ECO:0000256" key="5">
    <source>
        <dbReference type="PROSITE-ProRule" id="PRU00176"/>
    </source>
</evidence>
<comment type="subcellular location">
    <subcellularLocation>
        <location evidence="1">Cytoplasm</location>
    </subcellularLocation>
</comment>
<evidence type="ECO:0000259" key="7">
    <source>
        <dbReference type="PROSITE" id="PS50102"/>
    </source>
</evidence>
<dbReference type="InterPro" id="IPR000504">
    <property type="entry name" value="RRM_dom"/>
</dbReference>
<feature type="domain" description="RRM" evidence="7">
    <location>
        <begin position="437"/>
        <end position="519"/>
    </location>
</feature>
<keyword evidence="4 5" id="KW-0694">RNA-binding</keyword>
<dbReference type="SUPFAM" id="SSF54928">
    <property type="entry name" value="RNA-binding domain, RBD"/>
    <property type="match status" value="1"/>
</dbReference>
<dbReference type="CDD" id="cd12250">
    <property type="entry name" value="RRM2_hnRNPR_like"/>
    <property type="match status" value="1"/>
</dbReference>
<sequence>MCELIVHNILSCHHSLLEGQHSAKFPLTSSSDPLGFGESGEICCDRIISPNDRILVESVGLPDSLPFLSFASLPPLPSSISYSKSTYPSTPVSKASTTIAPCPANGVTDQRETGCFDDVAPTTSSMELLHYPSSPSSSPSPCSLVVTTVSQPTSLSSGMSISAPTSSVDQLFQSQVSRSQTASLQLPLTSSDKTFSRPANWLAGLRALYNQLHLAMTPGSTSAPAKPLIGSPARAPEVWMTSTGSHPTNSLAESFYNETNDLQNTCPSPGSPMNWPSGSTRDAHLESPDKTTVTWASRHSNIHQDNQNASVGTGLSCEEALVHLTERTLYPILQENGQRRYGPPPDWLSRPPPPRGCEVFIGKIPRGCFEDELVPIFETAGRIYMFRLMMDFSGCNRGYGFCIYTNREDARRAVTELDNYEIRRGKTLGVCFSVDNCRLFVGGIPKTRTKEEIMVEMTKVTEGVKDVIVYPSVTDKTKNRGFAFVEYDNHKAAAMARRKLIPGRIHLWGHQIAVDWAEPEREVDEDIMSKVRKAGHIKVNICTFVI</sequence>
<dbReference type="FunFam" id="3.30.70.330:FF:000022">
    <property type="entry name" value="APOBEC1 complementation factor isoform X1"/>
    <property type="match status" value="1"/>
</dbReference>
<keyword evidence="2" id="KW-0963">Cytoplasm</keyword>
<dbReference type="OrthoDB" id="3800936at2759"/>
<dbReference type="InterPro" id="IPR035979">
    <property type="entry name" value="RBD_domain_sf"/>
</dbReference>
<evidence type="ECO:0000313" key="8">
    <source>
        <dbReference type="EMBL" id="VEL38723.1"/>
    </source>
</evidence>
<reference evidence="8" key="1">
    <citation type="submission" date="2018-11" db="EMBL/GenBank/DDBJ databases">
        <authorList>
            <consortium name="Pathogen Informatics"/>
        </authorList>
    </citation>
    <scope>NUCLEOTIDE SEQUENCE</scope>
</reference>
<keyword evidence="3" id="KW-0677">Repeat</keyword>
<dbReference type="NCBIfam" id="TIGR01648">
    <property type="entry name" value="hnRNP-R-Q"/>
    <property type="match status" value="1"/>
</dbReference>
<organism evidence="8 9">
    <name type="scientific">Protopolystoma xenopodis</name>
    <dbReference type="NCBI Taxonomy" id="117903"/>
    <lineage>
        <taxon>Eukaryota</taxon>
        <taxon>Metazoa</taxon>
        <taxon>Spiralia</taxon>
        <taxon>Lophotrochozoa</taxon>
        <taxon>Platyhelminthes</taxon>
        <taxon>Monogenea</taxon>
        <taxon>Polyopisthocotylea</taxon>
        <taxon>Polystomatidea</taxon>
        <taxon>Polystomatidae</taxon>
        <taxon>Protopolystoma</taxon>
    </lineage>
</organism>
<dbReference type="GO" id="GO:0005737">
    <property type="term" value="C:cytoplasm"/>
    <property type="evidence" value="ECO:0007669"/>
    <property type="project" value="UniProtKB-SubCell"/>
</dbReference>
<dbReference type="GO" id="GO:0003723">
    <property type="term" value="F:RNA binding"/>
    <property type="evidence" value="ECO:0007669"/>
    <property type="project" value="UniProtKB-UniRule"/>
</dbReference>
<feature type="domain" description="RRM" evidence="7">
    <location>
        <begin position="357"/>
        <end position="435"/>
    </location>
</feature>
<gene>
    <name evidence="8" type="ORF">PXEA_LOCUS32163</name>
</gene>
<dbReference type="EMBL" id="CAAALY010258765">
    <property type="protein sequence ID" value="VEL38723.1"/>
    <property type="molecule type" value="Genomic_DNA"/>
</dbReference>
<dbReference type="AlphaFoldDB" id="A0A448XKD5"/>
<evidence type="ECO:0000256" key="3">
    <source>
        <dbReference type="ARBA" id="ARBA00022737"/>
    </source>
</evidence>
<dbReference type="InterPro" id="IPR006535">
    <property type="entry name" value="HnRNP_R/Q_splicing_fac"/>
</dbReference>
<evidence type="ECO:0000256" key="2">
    <source>
        <dbReference type="ARBA" id="ARBA00022490"/>
    </source>
</evidence>
<dbReference type="CDD" id="cd12249">
    <property type="entry name" value="RRM1_hnRNPR_like"/>
    <property type="match status" value="1"/>
</dbReference>